<gene>
    <name evidence="3" type="ORF">LVJ94_41425</name>
</gene>
<protein>
    <recommendedName>
        <fullName evidence="5">Lipoprotein</fullName>
    </recommendedName>
</protein>
<keyword evidence="2" id="KW-0732">Signal</keyword>
<evidence type="ECO:0000313" key="4">
    <source>
        <dbReference type="Proteomes" id="UP001374803"/>
    </source>
</evidence>
<organism evidence="3 4">
    <name type="scientific">Pendulispora rubella</name>
    <dbReference type="NCBI Taxonomy" id="2741070"/>
    <lineage>
        <taxon>Bacteria</taxon>
        <taxon>Pseudomonadati</taxon>
        <taxon>Myxococcota</taxon>
        <taxon>Myxococcia</taxon>
        <taxon>Myxococcales</taxon>
        <taxon>Sorangiineae</taxon>
        <taxon>Pendulisporaceae</taxon>
        <taxon>Pendulispora</taxon>
    </lineage>
</organism>
<evidence type="ECO:0008006" key="5">
    <source>
        <dbReference type="Google" id="ProtNLM"/>
    </source>
</evidence>
<accession>A0ABZ2KXC7</accession>
<sequence>MTRRRIVRLAMLAGVGSLAAALGCTSILGLDETRLRDDSAGDGGPDARQDGSEPIGDAKSDAPVLPTGCVARSDDADAGDPSAFFVQKTTGYAGPDASYVRCTVGALEPSAIQVYVLTNAGFRGPLQNGARVDGGVRFDAPPEGDRYVLDGADRRLYVVQGHRLDIGTDVLGRPDAVPASGEKLTVTETTSSSGGVTWKIGGSVSSGIAAPTGTPRTWAFTLPNGASLLDGKRGDVAWLLGTKPDNSIGGEKVAEACALSDSLQMKAKDTTSAQVGCTTVPLRKTRVGITHQSLEKCLPNRTSERDSLTFDVWPQSPESLHPVYASGRGDGPLPENSRLYRGPLTRPNTSEYDVEFLVPAPPKWALIGEARTFVAHPVRRTDGSNSPRAWEDSVTSTQAVTNPYTVNWLAPAAAAKVTLNGNDVLANPVTGATRTPTIAIAPSTNSSCSDPKGYRITIVDSETANRRYEIITTAPTVTLLDGMLENDKEYVLLTTTRYAEAYSQEEPWRAKLRTGYAVVTSHAFKP</sequence>
<dbReference type="PROSITE" id="PS51257">
    <property type="entry name" value="PROKAR_LIPOPROTEIN"/>
    <property type="match status" value="1"/>
</dbReference>
<evidence type="ECO:0000256" key="1">
    <source>
        <dbReference type="SAM" id="MobiDB-lite"/>
    </source>
</evidence>
<feature type="signal peptide" evidence="2">
    <location>
        <begin position="1"/>
        <end position="19"/>
    </location>
</feature>
<dbReference type="Proteomes" id="UP001374803">
    <property type="component" value="Chromosome"/>
</dbReference>
<dbReference type="RefSeq" id="WP_394832983.1">
    <property type="nucleotide sequence ID" value="NZ_CP089929.1"/>
</dbReference>
<keyword evidence="4" id="KW-1185">Reference proteome</keyword>
<feature type="region of interest" description="Disordered" evidence="1">
    <location>
        <begin position="36"/>
        <end position="64"/>
    </location>
</feature>
<feature type="chain" id="PRO_5046291517" description="Lipoprotein" evidence="2">
    <location>
        <begin position="20"/>
        <end position="526"/>
    </location>
</feature>
<proteinExistence type="predicted"/>
<feature type="region of interest" description="Disordered" evidence="1">
    <location>
        <begin position="325"/>
        <end position="345"/>
    </location>
</feature>
<evidence type="ECO:0000256" key="2">
    <source>
        <dbReference type="SAM" id="SignalP"/>
    </source>
</evidence>
<feature type="compositionally biased region" description="Basic and acidic residues" evidence="1">
    <location>
        <begin position="36"/>
        <end position="60"/>
    </location>
</feature>
<evidence type="ECO:0000313" key="3">
    <source>
        <dbReference type="EMBL" id="WXB03353.1"/>
    </source>
</evidence>
<reference evidence="3" key="1">
    <citation type="submission" date="2021-12" db="EMBL/GenBank/DDBJ databases">
        <title>Discovery of the Pendulisporaceae a myxobacterial family with distinct sporulation behavior and unique specialized metabolism.</title>
        <authorList>
            <person name="Garcia R."/>
            <person name="Popoff A."/>
            <person name="Bader C.D."/>
            <person name="Loehr J."/>
            <person name="Walesch S."/>
            <person name="Walt C."/>
            <person name="Boldt J."/>
            <person name="Bunk B."/>
            <person name="Haeckl F.J.F.P.J."/>
            <person name="Gunesch A.P."/>
            <person name="Birkelbach J."/>
            <person name="Nuebel U."/>
            <person name="Pietschmann T."/>
            <person name="Bach T."/>
            <person name="Mueller R."/>
        </authorList>
    </citation>
    <scope>NUCLEOTIDE SEQUENCE</scope>
    <source>
        <strain evidence="3">MSr11367</strain>
    </source>
</reference>
<name>A0ABZ2KXC7_9BACT</name>
<dbReference type="EMBL" id="CP089983">
    <property type="protein sequence ID" value="WXB03353.1"/>
    <property type="molecule type" value="Genomic_DNA"/>
</dbReference>